<dbReference type="Pfam" id="PF25482">
    <property type="entry name" value="DUF7905"/>
    <property type="match status" value="1"/>
</dbReference>
<organism evidence="3 4">
    <name type="scientific">Metarhizium album (strain ARSEF 1941)</name>
    <dbReference type="NCBI Taxonomy" id="1081103"/>
    <lineage>
        <taxon>Eukaryota</taxon>
        <taxon>Fungi</taxon>
        <taxon>Dikarya</taxon>
        <taxon>Ascomycota</taxon>
        <taxon>Pezizomycotina</taxon>
        <taxon>Sordariomycetes</taxon>
        <taxon>Hypocreomycetidae</taxon>
        <taxon>Hypocreales</taxon>
        <taxon>Clavicipitaceae</taxon>
        <taxon>Metarhizium</taxon>
    </lineage>
</organism>
<evidence type="ECO:0000313" key="3">
    <source>
        <dbReference type="EMBL" id="KHN98559.1"/>
    </source>
</evidence>
<dbReference type="OrthoDB" id="4739136at2759"/>
<evidence type="ECO:0000256" key="1">
    <source>
        <dbReference type="SAM" id="MobiDB-lite"/>
    </source>
</evidence>
<dbReference type="STRING" id="1081103.A0A0B2WY85"/>
<sequence>MKTRQRSPRKPRGAAPADSHSEQEVTKVKRFAAASSVRSARFYIDDERRKTDTTTGAQYLDPPPEGENLLEAVLVIPKGHMLLQELSDTSLLDTIKTEKEVWIKQDKHNVLHIYSRTMWCLQEGFKAVNWALHDLSLARQNVSTRFLVQKPINAGADGLITVNLDCRPRVQQRQRTLTGTAEVAANVLKQLGSNFSSSMNTLRTIERPLRMHVAFGQVVIRSRKRGVGNTMPYSDFTQMALQYGTKGGAELDMRMPDFNQTSKLISHLLDPETSIYHRIECVTYNDSIRIKIKDQILTADVAYMQNGQPSLTNSRLVVSEEWPPLRWITVAPDRKYDWALQVDSNLQVQPIPEHVERLLRDLVICTEKPETCDPRDLDHRCLNINVKGPAKWTGKLGEVRTKLSALIPFRDTPFVIEISRNHIWRDVNTNEALHSWTEIQMLGRHWEDSLNYKKKHESKKDWGLHQCNIWAGSEMTAEDQFAGFICHVLEVLSALEGSDVDDITE</sequence>
<dbReference type="Proteomes" id="UP000030816">
    <property type="component" value="Unassembled WGS sequence"/>
</dbReference>
<feature type="region of interest" description="Disordered" evidence="1">
    <location>
        <begin position="1"/>
        <end position="28"/>
    </location>
</feature>
<dbReference type="RefSeq" id="XP_040679625.1">
    <property type="nucleotide sequence ID" value="XM_040822482.1"/>
</dbReference>
<evidence type="ECO:0000259" key="2">
    <source>
        <dbReference type="Pfam" id="PF25482"/>
    </source>
</evidence>
<proteinExistence type="predicted"/>
<dbReference type="InterPro" id="IPR057227">
    <property type="entry name" value="DUF7905"/>
</dbReference>
<dbReference type="AlphaFoldDB" id="A0A0B2WY85"/>
<dbReference type="GeneID" id="63738138"/>
<feature type="domain" description="DUF7905" evidence="2">
    <location>
        <begin position="188"/>
        <end position="429"/>
    </location>
</feature>
<name>A0A0B2WY85_METAS</name>
<accession>A0A0B2WY85</accession>
<comment type="caution">
    <text evidence="3">The sequence shown here is derived from an EMBL/GenBank/DDBJ whole genome shotgun (WGS) entry which is preliminary data.</text>
</comment>
<evidence type="ECO:0000313" key="4">
    <source>
        <dbReference type="Proteomes" id="UP000030816"/>
    </source>
</evidence>
<dbReference type="EMBL" id="AZHE01000007">
    <property type="protein sequence ID" value="KHN98559.1"/>
    <property type="molecule type" value="Genomic_DNA"/>
</dbReference>
<gene>
    <name evidence="3" type="ORF">MAM_03683</name>
</gene>
<reference evidence="3 4" key="1">
    <citation type="journal article" date="2014" name="Proc. Natl. Acad. Sci. U.S.A.">
        <title>Trajectory and genomic determinants of fungal-pathogen speciation and host adaptation.</title>
        <authorList>
            <person name="Hu X."/>
            <person name="Xiao G."/>
            <person name="Zheng P."/>
            <person name="Shang Y."/>
            <person name="Su Y."/>
            <person name="Zhang X."/>
            <person name="Liu X."/>
            <person name="Zhan S."/>
            <person name="St Leger R.J."/>
            <person name="Wang C."/>
        </authorList>
    </citation>
    <scope>NUCLEOTIDE SEQUENCE [LARGE SCALE GENOMIC DNA]</scope>
    <source>
        <strain evidence="3 4">ARSEF 1941</strain>
    </source>
</reference>
<feature type="compositionally biased region" description="Basic residues" evidence="1">
    <location>
        <begin position="1"/>
        <end position="12"/>
    </location>
</feature>
<keyword evidence="4" id="KW-1185">Reference proteome</keyword>
<dbReference type="HOGENOM" id="CLU_576178_0_0_1"/>
<protein>
    <recommendedName>
        <fullName evidence="2">DUF7905 domain-containing protein</fullName>
    </recommendedName>
</protein>